<organism evidence="3 4">
    <name type="scientific">Sanghuangporus baumii</name>
    <name type="common">Phellinus baumii</name>
    <dbReference type="NCBI Taxonomy" id="108892"/>
    <lineage>
        <taxon>Eukaryota</taxon>
        <taxon>Fungi</taxon>
        <taxon>Dikarya</taxon>
        <taxon>Basidiomycota</taxon>
        <taxon>Agaricomycotina</taxon>
        <taxon>Agaricomycetes</taxon>
        <taxon>Hymenochaetales</taxon>
        <taxon>Hymenochaetaceae</taxon>
        <taxon>Sanghuangporus</taxon>
    </lineage>
</organism>
<proteinExistence type="predicted"/>
<name>A0A9Q5N8Q0_SANBA</name>
<protein>
    <submittedName>
        <fullName evidence="3">Uncharacterized protein</fullName>
    </submittedName>
</protein>
<dbReference type="AlphaFoldDB" id="A0A9Q5N8Q0"/>
<evidence type="ECO:0000256" key="1">
    <source>
        <dbReference type="SAM" id="MobiDB-lite"/>
    </source>
</evidence>
<feature type="compositionally biased region" description="Low complexity" evidence="1">
    <location>
        <begin position="441"/>
        <end position="453"/>
    </location>
</feature>
<accession>A0A9Q5N8Q0</accession>
<dbReference type="OrthoDB" id="3263215at2759"/>
<evidence type="ECO:0000313" key="4">
    <source>
        <dbReference type="Proteomes" id="UP000757232"/>
    </source>
</evidence>
<keyword evidence="2" id="KW-1133">Transmembrane helix</keyword>
<dbReference type="Proteomes" id="UP000757232">
    <property type="component" value="Unassembled WGS sequence"/>
</dbReference>
<keyword evidence="2" id="KW-0472">Membrane</keyword>
<feature type="compositionally biased region" description="Pro residues" evidence="1">
    <location>
        <begin position="401"/>
        <end position="412"/>
    </location>
</feature>
<dbReference type="EMBL" id="LNZH02000185">
    <property type="protein sequence ID" value="OCB88006.1"/>
    <property type="molecule type" value="Genomic_DNA"/>
</dbReference>
<feature type="compositionally biased region" description="Polar residues" evidence="1">
    <location>
        <begin position="306"/>
        <end position="344"/>
    </location>
</feature>
<comment type="caution">
    <text evidence="3">The sequence shown here is derived from an EMBL/GenBank/DDBJ whole genome shotgun (WGS) entry which is preliminary data.</text>
</comment>
<keyword evidence="2" id="KW-0812">Transmembrane</keyword>
<keyword evidence="4" id="KW-1185">Reference proteome</keyword>
<reference evidence="3" key="1">
    <citation type="submission" date="2016-06" db="EMBL/GenBank/DDBJ databases">
        <title>Draft Genome sequence of the fungus Inonotus baumii.</title>
        <authorList>
            <person name="Zhu H."/>
            <person name="Lin W."/>
        </authorList>
    </citation>
    <scope>NUCLEOTIDE SEQUENCE</scope>
    <source>
        <strain evidence="3">821</strain>
    </source>
</reference>
<sequence>MSCVSTPTATQFETITSTSVSTSFSESITTLPDTTSTDFITSCLSSADITLSGSSSVGIGTCVSSTVITSTTVIDGGVSTTQVPFEITNSFTSTVPTNTLFAQCTDDTTSDTTPSTTSSTTSLTTSPTTSPTVSTEFSQTSTTVVVTPTTTLTSSQDTTLSDGQTTQIVVTLTSLLPPTSSVLSSSVPVATTQANDNDGGSSSTLGPIIGGTLGGFAGLLLIVGAIWFFRRRRTNWDDIFEKDYEEYSGNKPLTPGRARMLDLEDEPVRPAEANTEPKPYIYGLVGSKTANPPSLDAGLIPAGNASKASLSSHGRTPSTTPLMNNAAASRPASSGDSNHVSGTNGVSPSPSSAAGGRSGSPGPLGVQIPSGSMFPESGSESPTSVMGSRGPLFIANQLDPISPPGSPRPASPATPTVGASHKRASTGMSNVVSAPLPPSFSGGAPVASSSTATGPPPAAYAYLAEKQRQQLARSDTVSSASVYSQPSRAPTPPPAKALNMASPQRTNPDVVVHTDAGRVAKEPNDQPPAYQD</sequence>
<feature type="region of interest" description="Disordered" evidence="1">
    <location>
        <begin position="305"/>
        <end position="532"/>
    </location>
</feature>
<feature type="compositionally biased region" description="Basic and acidic residues" evidence="1">
    <location>
        <begin position="515"/>
        <end position="524"/>
    </location>
</feature>
<feature type="compositionally biased region" description="Low complexity" evidence="1">
    <location>
        <begin position="345"/>
        <end position="366"/>
    </location>
</feature>
<evidence type="ECO:0000256" key="2">
    <source>
        <dbReference type="SAM" id="Phobius"/>
    </source>
</evidence>
<gene>
    <name evidence="3" type="ORF">A7U60_g4791</name>
</gene>
<feature type="compositionally biased region" description="Polar residues" evidence="1">
    <location>
        <begin position="469"/>
        <end position="488"/>
    </location>
</feature>
<feature type="region of interest" description="Disordered" evidence="1">
    <location>
        <begin position="106"/>
        <end position="140"/>
    </location>
</feature>
<evidence type="ECO:0000313" key="3">
    <source>
        <dbReference type="EMBL" id="OCB88006.1"/>
    </source>
</evidence>
<feature type="transmembrane region" description="Helical" evidence="2">
    <location>
        <begin position="208"/>
        <end position="229"/>
    </location>
</feature>